<reference evidence="2 3" key="1">
    <citation type="submission" date="2020-02" db="EMBL/GenBank/DDBJ databases">
        <title>Acidophilic actinobacteria isolated from forest soil.</title>
        <authorList>
            <person name="Golinska P."/>
        </authorList>
    </citation>
    <scope>NUCLEOTIDE SEQUENCE [LARGE SCALE GENOMIC DNA]</scope>
    <source>
        <strain evidence="2 3">NL8</strain>
    </source>
</reference>
<comment type="caution">
    <text evidence="2">The sequence shown here is derived from an EMBL/GenBank/DDBJ whole genome shotgun (WGS) entry which is preliminary data.</text>
</comment>
<accession>A0ABS5KQS1</accession>
<feature type="domain" description="AB hydrolase-1" evidence="1">
    <location>
        <begin position="22"/>
        <end position="251"/>
    </location>
</feature>
<dbReference type="Proteomes" id="UP000730482">
    <property type="component" value="Unassembled WGS sequence"/>
</dbReference>
<protein>
    <submittedName>
        <fullName evidence="2">Alpha/beta hydrolase</fullName>
    </submittedName>
</protein>
<name>A0ABS5KQS1_9ACTN</name>
<dbReference type="EMBL" id="JAAFYZ010000048">
    <property type="protein sequence ID" value="MBS2548401.1"/>
    <property type="molecule type" value="Genomic_DNA"/>
</dbReference>
<dbReference type="SUPFAM" id="SSF53474">
    <property type="entry name" value="alpha/beta-Hydrolases"/>
    <property type="match status" value="1"/>
</dbReference>
<keyword evidence="2" id="KW-0378">Hydrolase</keyword>
<dbReference type="PRINTS" id="PR00111">
    <property type="entry name" value="ABHYDROLASE"/>
</dbReference>
<organism evidence="2 3">
    <name type="scientific">Catenulispora pinistramenti</name>
    <dbReference type="NCBI Taxonomy" id="2705254"/>
    <lineage>
        <taxon>Bacteria</taxon>
        <taxon>Bacillati</taxon>
        <taxon>Actinomycetota</taxon>
        <taxon>Actinomycetes</taxon>
        <taxon>Catenulisporales</taxon>
        <taxon>Catenulisporaceae</taxon>
        <taxon>Catenulispora</taxon>
    </lineage>
</organism>
<dbReference type="Pfam" id="PF00561">
    <property type="entry name" value="Abhydrolase_1"/>
    <property type="match status" value="1"/>
</dbReference>
<evidence type="ECO:0000313" key="3">
    <source>
        <dbReference type="Proteomes" id="UP000730482"/>
    </source>
</evidence>
<dbReference type="PANTHER" id="PTHR43433:SF4">
    <property type="entry name" value="NON-HEME CHLOROPEROXIDASE-RELATED"/>
    <property type="match status" value="1"/>
</dbReference>
<dbReference type="RefSeq" id="WP_212009988.1">
    <property type="nucleotide sequence ID" value="NZ_JAAFYZ010000048.1"/>
</dbReference>
<dbReference type="InterPro" id="IPR050471">
    <property type="entry name" value="AB_hydrolase"/>
</dbReference>
<keyword evidence="3" id="KW-1185">Reference proteome</keyword>
<dbReference type="InterPro" id="IPR029058">
    <property type="entry name" value="AB_hydrolase_fold"/>
</dbReference>
<proteinExistence type="predicted"/>
<dbReference type="GO" id="GO:0016787">
    <property type="term" value="F:hydrolase activity"/>
    <property type="evidence" value="ECO:0007669"/>
    <property type="project" value="UniProtKB-KW"/>
</dbReference>
<sequence>MPSIVTADGTQLFYRDWGTGRPVVFVHSMLMSSQMWQHQMHHVVEHGFRAIAYDRRGHGRSDDPGTGYDFDTLADDLAAVLDGLDLSDVTLVGHSMGGGEVIRYLTRHQARRVSRLALVGSTAPKLDVDPASGTALLQTLRDDYGRWVMDNADASFGTGLPGREIPQLEKDRTIHEWMSVSLQAAIACTAANIAADFRPEASRIRLPTLVIHGDSDAFAPLESCGRRSADLIPDSKLVVYRNGSHMLHLSHRPQLNADLLTFVGDHTR</sequence>
<dbReference type="InterPro" id="IPR000073">
    <property type="entry name" value="AB_hydrolase_1"/>
</dbReference>
<dbReference type="PANTHER" id="PTHR43433">
    <property type="entry name" value="HYDROLASE, ALPHA/BETA FOLD FAMILY PROTEIN"/>
    <property type="match status" value="1"/>
</dbReference>
<evidence type="ECO:0000259" key="1">
    <source>
        <dbReference type="Pfam" id="PF00561"/>
    </source>
</evidence>
<evidence type="ECO:0000313" key="2">
    <source>
        <dbReference type="EMBL" id="MBS2548401.1"/>
    </source>
</evidence>
<dbReference type="Gene3D" id="3.40.50.1820">
    <property type="entry name" value="alpha/beta hydrolase"/>
    <property type="match status" value="1"/>
</dbReference>
<gene>
    <name evidence="2" type="ORF">KGQ19_16160</name>
</gene>